<protein>
    <recommendedName>
        <fullName evidence="4">Elongin-A</fullName>
    </recommendedName>
</protein>
<keyword evidence="3" id="KW-1185">Reference proteome</keyword>
<dbReference type="InterPro" id="IPR010684">
    <property type="entry name" value="RNA_pol_II_trans_fac_SIII_A"/>
</dbReference>
<sequence length="326" mass="37588">MKEDIHLDDDILLSPKRKFPTLVYLATCAIQKHVNKVEDIGDTPYHLVQPILSQMSAKQLNQIETVSPQIVPHSDRLWLLLIEHDFPDRSRKLNPLKDGGLVKMPYKELYYKYLKDREMFRQDSTNRLRYINERLRLKKSENKVVAVNEVLKDPTIRRRSHGMGFGINRSSSSSNGSKGGSILNKVRKDMQNRSIIFSKPVMKAYDPFAAFKEQKPKQQLPIRQPVASVRRTTFFDSAHERGPNVLARKEKDPPTVRKPSSPPRISSPPPEVDIKKRKNVPSIFLQSKRPVLKQHIPRKKADNTQKNESHEDQTTTIKPTKSSIFS</sequence>
<evidence type="ECO:0000256" key="1">
    <source>
        <dbReference type="SAM" id="MobiDB-lite"/>
    </source>
</evidence>
<organism evidence="2 3">
    <name type="scientific">[Candida] subhashii</name>
    <dbReference type="NCBI Taxonomy" id="561895"/>
    <lineage>
        <taxon>Eukaryota</taxon>
        <taxon>Fungi</taxon>
        <taxon>Dikarya</taxon>
        <taxon>Ascomycota</taxon>
        <taxon>Saccharomycotina</taxon>
        <taxon>Pichiomycetes</taxon>
        <taxon>Debaryomycetaceae</taxon>
        <taxon>Spathaspora</taxon>
    </lineage>
</organism>
<feature type="compositionally biased region" description="Basic and acidic residues" evidence="1">
    <location>
        <begin position="299"/>
        <end position="313"/>
    </location>
</feature>
<dbReference type="GO" id="GO:0070449">
    <property type="term" value="C:elongin complex"/>
    <property type="evidence" value="ECO:0007669"/>
    <property type="project" value="InterPro"/>
</dbReference>
<dbReference type="EMBL" id="JAGSYN010000222">
    <property type="protein sequence ID" value="KAG7661296.1"/>
    <property type="molecule type" value="Genomic_DNA"/>
</dbReference>
<gene>
    <name evidence="2" type="ORF">J8A68_005188</name>
</gene>
<reference evidence="2 3" key="1">
    <citation type="journal article" date="2021" name="DNA Res.">
        <title>Genome analysis of Candida subhashii reveals its hybrid nature and dual mitochondrial genome conformations.</title>
        <authorList>
            <person name="Mixao V."/>
            <person name="Hegedusova E."/>
            <person name="Saus E."/>
            <person name="Pryszcz L.P."/>
            <person name="Cillingova A."/>
            <person name="Nosek J."/>
            <person name="Gabaldon T."/>
        </authorList>
    </citation>
    <scope>NUCLEOTIDE SEQUENCE [LARGE SCALE GENOMIC DNA]</scope>
    <source>
        <strain evidence="2 3">CBS 10753</strain>
    </source>
</reference>
<dbReference type="Pfam" id="PF06881">
    <property type="entry name" value="Elongin_A"/>
    <property type="match status" value="1"/>
</dbReference>
<feature type="compositionally biased region" description="Basic and acidic residues" evidence="1">
    <location>
        <begin position="237"/>
        <end position="255"/>
    </location>
</feature>
<dbReference type="AlphaFoldDB" id="A0A8J5Q747"/>
<dbReference type="PANTHER" id="PTHR15141:SF76">
    <property type="entry name" value="TRANSCRIPTION ELONGATION FACTOR B POLYPEPTIDE 3"/>
    <property type="match status" value="1"/>
</dbReference>
<name>A0A8J5Q747_9ASCO</name>
<proteinExistence type="predicted"/>
<dbReference type="GO" id="GO:0006368">
    <property type="term" value="P:transcription elongation by RNA polymerase II"/>
    <property type="evidence" value="ECO:0007669"/>
    <property type="project" value="InterPro"/>
</dbReference>
<dbReference type="OrthoDB" id="21513at2759"/>
<feature type="compositionally biased region" description="Polar residues" evidence="1">
    <location>
        <begin position="314"/>
        <end position="326"/>
    </location>
</feature>
<dbReference type="GeneID" id="73471988"/>
<dbReference type="InterPro" id="IPR051870">
    <property type="entry name" value="Elongin-A_domain"/>
</dbReference>
<evidence type="ECO:0000313" key="3">
    <source>
        <dbReference type="Proteomes" id="UP000694255"/>
    </source>
</evidence>
<feature type="region of interest" description="Disordered" evidence="1">
    <location>
        <begin position="161"/>
        <end position="182"/>
    </location>
</feature>
<feature type="region of interest" description="Disordered" evidence="1">
    <location>
        <begin position="233"/>
        <end position="326"/>
    </location>
</feature>
<evidence type="ECO:0000313" key="2">
    <source>
        <dbReference type="EMBL" id="KAG7661296.1"/>
    </source>
</evidence>
<dbReference type="RefSeq" id="XP_049261529.1">
    <property type="nucleotide sequence ID" value="XM_049409226.1"/>
</dbReference>
<dbReference type="PANTHER" id="PTHR15141">
    <property type="entry name" value="TRANSCRIPTION ELONGATION FACTOR B POLYPEPTIDE 3"/>
    <property type="match status" value="1"/>
</dbReference>
<feature type="compositionally biased region" description="Pro residues" evidence="1">
    <location>
        <begin position="260"/>
        <end position="271"/>
    </location>
</feature>
<evidence type="ECO:0008006" key="4">
    <source>
        <dbReference type="Google" id="ProtNLM"/>
    </source>
</evidence>
<accession>A0A8J5Q747</accession>
<dbReference type="Proteomes" id="UP000694255">
    <property type="component" value="Unassembled WGS sequence"/>
</dbReference>
<comment type="caution">
    <text evidence="2">The sequence shown here is derived from an EMBL/GenBank/DDBJ whole genome shotgun (WGS) entry which is preliminary data.</text>
</comment>